<evidence type="ECO:0000256" key="4">
    <source>
        <dbReference type="ARBA" id="ARBA00022832"/>
    </source>
</evidence>
<evidence type="ECO:0000313" key="10">
    <source>
        <dbReference type="EMBL" id="HJG37927.1"/>
    </source>
</evidence>
<dbReference type="Pfam" id="PF01643">
    <property type="entry name" value="Acyl-ACP_TE"/>
    <property type="match status" value="1"/>
</dbReference>
<dbReference type="RefSeq" id="WP_273191040.1">
    <property type="nucleotide sequence ID" value="NZ_DYUZ01000031.1"/>
</dbReference>
<dbReference type="GO" id="GO:0000036">
    <property type="term" value="F:acyl carrier activity"/>
    <property type="evidence" value="ECO:0007669"/>
    <property type="project" value="TreeGrafter"/>
</dbReference>
<evidence type="ECO:0000259" key="8">
    <source>
        <dbReference type="Pfam" id="PF01643"/>
    </source>
</evidence>
<keyword evidence="4" id="KW-0276">Fatty acid metabolism</keyword>
<keyword evidence="6" id="KW-0443">Lipid metabolism</keyword>
<keyword evidence="3" id="KW-0378">Hydrolase</keyword>
<keyword evidence="7" id="KW-0275">Fatty acid biosynthesis</keyword>
<dbReference type="InterPro" id="IPR029069">
    <property type="entry name" value="HotDog_dom_sf"/>
</dbReference>
<evidence type="ECO:0000256" key="2">
    <source>
        <dbReference type="ARBA" id="ARBA00022516"/>
    </source>
</evidence>
<sequence>MNEAGDQMCVEMPSTAFEVDAHIRYSEVDHRGVLKLPALIDYFQDCSTFQSEKLGLGMAQLKAKHRAWVLTHWQIVIDRYPALAEPVTVGTYSCSFKGLTANRCFYLRDSEGALIARARSTWAFMDVERGRLVRPEPEQIAPFGTAEPFPMPPESRRVAIPESLDPCEPITIQRYQIDTNEHVNNCQYVQMALDVLPDEASPTQVRVDYKRAAVLGDVVYPRMTCSETMVVVALDDSSGAPYAVVEFTF</sequence>
<accession>A0A921IXM3</accession>
<dbReference type="CDD" id="cd00586">
    <property type="entry name" value="4HBT"/>
    <property type="match status" value="1"/>
</dbReference>
<gene>
    <name evidence="10" type="ORF">K8V70_08750</name>
</gene>
<evidence type="ECO:0000256" key="1">
    <source>
        <dbReference type="ARBA" id="ARBA00006500"/>
    </source>
</evidence>
<keyword evidence="5" id="KW-0809">Transit peptide</keyword>
<dbReference type="PANTHER" id="PTHR31727:SF6">
    <property type="entry name" value="OLEOYL-ACYL CARRIER PROTEIN THIOESTERASE 1, CHLOROPLASTIC"/>
    <property type="match status" value="1"/>
</dbReference>
<evidence type="ECO:0000256" key="3">
    <source>
        <dbReference type="ARBA" id="ARBA00022801"/>
    </source>
</evidence>
<dbReference type="InterPro" id="IPR049427">
    <property type="entry name" value="Acyl-ACP_TE_C"/>
</dbReference>
<protein>
    <submittedName>
        <fullName evidence="10">Acyl-[acyl-carrier-protein] thioesterase</fullName>
    </submittedName>
</protein>
<proteinExistence type="inferred from homology"/>
<dbReference type="GO" id="GO:0016297">
    <property type="term" value="F:fatty acyl-[ACP] hydrolase activity"/>
    <property type="evidence" value="ECO:0007669"/>
    <property type="project" value="InterPro"/>
</dbReference>
<evidence type="ECO:0000259" key="9">
    <source>
        <dbReference type="Pfam" id="PF20791"/>
    </source>
</evidence>
<feature type="domain" description="Acyl-ACP thioesterase N-terminal hotdog" evidence="8">
    <location>
        <begin position="17"/>
        <end position="142"/>
    </location>
</feature>
<reference evidence="10" key="2">
    <citation type="submission" date="2021-09" db="EMBL/GenBank/DDBJ databases">
        <authorList>
            <person name="Gilroy R."/>
        </authorList>
    </citation>
    <scope>NUCLEOTIDE SEQUENCE</scope>
    <source>
        <strain evidence="10">ChiHjej13B12-9602</strain>
    </source>
</reference>
<evidence type="ECO:0000256" key="6">
    <source>
        <dbReference type="ARBA" id="ARBA00023098"/>
    </source>
</evidence>
<dbReference type="PANTHER" id="PTHR31727">
    <property type="entry name" value="OLEOYL-ACYL CARRIER PROTEIN THIOESTERASE 1, CHLOROPLASTIC"/>
    <property type="match status" value="1"/>
</dbReference>
<dbReference type="SUPFAM" id="SSF54637">
    <property type="entry name" value="Thioesterase/thiol ester dehydrase-isomerase"/>
    <property type="match status" value="2"/>
</dbReference>
<dbReference type="Gene3D" id="3.10.129.10">
    <property type="entry name" value="Hotdog Thioesterase"/>
    <property type="match status" value="1"/>
</dbReference>
<feature type="domain" description="Acyl-ACP thioesterase-like C-terminal" evidence="9">
    <location>
        <begin position="169"/>
        <end position="220"/>
    </location>
</feature>
<evidence type="ECO:0000256" key="7">
    <source>
        <dbReference type="ARBA" id="ARBA00023160"/>
    </source>
</evidence>
<dbReference type="EMBL" id="DYUZ01000031">
    <property type="protein sequence ID" value="HJG37927.1"/>
    <property type="molecule type" value="Genomic_DNA"/>
</dbReference>
<dbReference type="InterPro" id="IPR045023">
    <property type="entry name" value="FATA/B"/>
</dbReference>
<comment type="caution">
    <text evidence="10">The sequence shown here is derived from an EMBL/GenBank/DDBJ whole genome shotgun (WGS) entry which is preliminary data.</text>
</comment>
<evidence type="ECO:0000313" key="11">
    <source>
        <dbReference type="Proteomes" id="UP000753256"/>
    </source>
</evidence>
<dbReference type="Proteomes" id="UP000753256">
    <property type="component" value="Unassembled WGS sequence"/>
</dbReference>
<name>A0A921IXM3_9ACTN</name>
<dbReference type="AlphaFoldDB" id="A0A921IXM3"/>
<reference evidence="10" key="1">
    <citation type="journal article" date="2021" name="PeerJ">
        <title>Extensive microbial diversity within the chicken gut microbiome revealed by metagenomics and culture.</title>
        <authorList>
            <person name="Gilroy R."/>
            <person name="Ravi A."/>
            <person name="Getino M."/>
            <person name="Pursley I."/>
            <person name="Horton D.L."/>
            <person name="Alikhan N.F."/>
            <person name="Baker D."/>
            <person name="Gharbi K."/>
            <person name="Hall N."/>
            <person name="Watson M."/>
            <person name="Adriaenssens E.M."/>
            <person name="Foster-Nyarko E."/>
            <person name="Jarju S."/>
            <person name="Secka A."/>
            <person name="Antonio M."/>
            <person name="Oren A."/>
            <person name="Chaudhuri R.R."/>
            <person name="La Ragione R."/>
            <person name="Hildebrand F."/>
            <person name="Pallen M.J."/>
        </authorList>
    </citation>
    <scope>NUCLEOTIDE SEQUENCE</scope>
    <source>
        <strain evidence="10">ChiHjej13B12-9602</strain>
    </source>
</reference>
<comment type="similarity">
    <text evidence="1">Belongs to the acyl-ACP thioesterase family.</text>
</comment>
<dbReference type="InterPro" id="IPR002864">
    <property type="entry name" value="Acyl-ACP_thioesterase_NHD"/>
</dbReference>
<organism evidence="10 11">
    <name type="scientific">Enorma phocaeensis</name>
    <dbReference type="NCBI Taxonomy" id="1871019"/>
    <lineage>
        <taxon>Bacteria</taxon>
        <taxon>Bacillati</taxon>
        <taxon>Actinomycetota</taxon>
        <taxon>Coriobacteriia</taxon>
        <taxon>Coriobacteriales</taxon>
        <taxon>Coriobacteriaceae</taxon>
        <taxon>Enorma</taxon>
    </lineage>
</organism>
<evidence type="ECO:0000256" key="5">
    <source>
        <dbReference type="ARBA" id="ARBA00022946"/>
    </source>
</evidence>
<keyword evidence="2" id="KW-0444">Lipid biosynthesis</keyword>
<dbReference type="Pfam" id="PF20791">
    <property type="entry name" value="Acyl-ACP_TE_C"/>
    <property type="match status" value="1"/>
</dbReference>